<accession>A0A2S2QQH7</accession>
<name>A0A2S2QQH7_9HEMI</name>
<protein>
    <submittedName>
        <fullName evidence="1">Uncharacterized protein</fullName>
    </submittedName>
</protein>
<sequence>MPKSSPAHEISFSTLERIKKTLKSTLSDSYLEYFMLMAVEKKSEFMSTQKQPLIRRKVRYSIKNSRINIIVSLCNLCGKFYLNEYIILQFLRSYTVVWLHGGGGG</sequence>
<dbReference type="AlphaFoldDB" id="A0A2S2QQH7"/>
<reference evidence="1" key="1">
    <citation type="submission" date="2018-04" db="EMBL/GenBank/DDBJ databases">
        <title>Transcriptome assembly of Sipha flava.</title>
        <authorList>
            <person name="Scully E.D."/>
            <person name="Geib S.M."/>
            <person name="Palmer N.A."/>
            <person name="Koch K."/>
            <person name="Bradshaw J."/>
            <person name="Heng-Moss T."/>
            <person name="Sarath G."/>
        </authorList>
    </citation>
    <scope>NUCLEOTIDE SEQUENCE</scope>
</reference>
<proteinExistence type="predicted"/>
<evidence type="ECO:0000313" key="1">
    <source>
        <dbReference type="EMBL" id="MBY80029.1"/>
    </source>
</evidence>
<organism evidence="1">
    <name type="scientific">Sipha flava</name>
    <name type="common">yellow sugarcane aphid</name>
    <dbReference type="NCBI Taxonomy" id="143950"/>
    <lineage>
        <taxon>Eukaryota</taxon>
        <taxon>Metazoa</taxon>
        <taxon>Ecdysozoa</taxon>
        <taxon>Arthropoda</taxon>
        <taxon>Hexapoda</taxon>
        <taxon>Insecta</taxon>
        <taxon>Pterygota</taxon>
        <taxon>Neoptera</taxon>
        <taxon>Paraneoptera</taxon>
        <taxon>Hemiptera</taxon>
        <taxon>Sternorrhyncha</taxon>
        <taxon>Aphidomorpha</taxon>
        <taxon>Aphidoidea</taxon>
        <taxon>Aphididae</taxon>
        <taxon>Sipha</taxon>
    </lineage>
</organism>
<dbReference type="EMBL" id="GGMS01010826">
    <property type="protein sequence ID" value="MBY80029.1"/>
    <property type="molecule type" value="Transcribed_RNA"/>
</dbReference>
<gene>
    <name evidence="1" type="ORF">g.145145</name>
</gene>